<dbReference type="EMBL" id="RZYA01000004">
    <property type="protein sequence ID" value="RVU26105.1"/>
    <property type="molecule type" value="Genomic_DNA"/>
</dbReference>
<dbReference type="AlphaFoldDB" id="A0A437PV23"/>
<evidence type="ECO:0000313" key="1">
    <source>
        <dbReference type="EMBL" id="RVU26105.1"/>
    </source>
</evidence>
<name>A0A437PV23_9ACTN</name>
<evidence type="ECO:0000313" key="2">
    <source>
        <dbReference type="Proteomes" id="UP000283128"/>
    </source>
</evidence>
<sequence>MAADQHQRIRRAFMGAALGCAVTFLLSSCSDYPVEVNTNGQLAGVWSDFAGRTVEFEGDGTFTAQGLDKADAGDECPGIADRQHGTVSLFGSYGEVTFDGVDCEGMKIGFQGSPSSFVVCFTRDLASGGCTGEFSRKEG</sequence>
<dbReference type="RefSeq" id="WP_127827931.1">
    <property type="nucleotide sequence ID" value="NZ_RZYA01000004.1"/>
</dbReference>
<organism evidence="1 2">
    <name type="scientific">Streptomyces antnestii</name>
    <dbReference type="NCBI Taxonomy" id="2494256"/>
    <lineage>
        <taxon>Bacteria</taxon>
        <taxon>Bacillati</taxon>
        <taxon>Actinomycetota</taxon>
        <taxon>Actinomycetes</taxon>
        <taxon>Kitasatosporales</taxon>
        <taxon>Streptomycetaceae</taxon>
        <taxon>Streptomyces</taxon>
    </lineage>
</organism>
<protein>
    <submittedName>
        <fullName evidence="1">Uncharacterized protein</fullName>
    </submittedName>
</protein>
<proteinExistence type="predicted"/>
<reference evidence="1 2" key="1">
    <citation type="submission" date="2019-01" db="EMBL/GenBank/DDBJ databases">
        <title>Genome sequences of Streptomyces and Rhizobium isolates collected from root and soil.</title>
        <authorList>
            <person name="Chhettri S."/>
            <person name="Sevigny J.L."/>
            <person name="Sen A."/>
            <person name="Ennis N."/>
            <person name="Tisa L."/>
        </authorList>
    </citation>
    <scope>NUCLEOTIDE SEQUENCE [LARGE SCALE GENOMIC DNA]</scope>
    <source>
        <strain evidence="1 2">San01</strain>
    </source>
</reference>
<accession>A0A437PV23</accession>
<comment type="caution">
    <text evidence="1">The sequence shown here is derived from an EMBL/GenBank/DDBJ whole genome shotgun (WGS) entry which is preliminary data.</text>
</comment>
<gene>
    <name evidence="1" type="ORF">EOT10_10970</name>
</gene>
<keyword evidence="2" id="KW-1185">Reference proteome</keyword>
<dbReference type="Proteomes" id="UP000283128">
    <property type="component" value="Unassembled WGS sequence"/>
</dbReference>
<dbReference type="OrthoDB" id="4230769at2"/>